<dbReference type="KEGG" id="rcf:Poly24_36740"/>
<organism evidence="1 2">
    <name type="scientific">Rosistilla carotiformis</name>
    <dbReference type="NCBI Taxonomy" id="2528017"/>
    <lineage>
        <taxon>Bacteria</taxon>
        <taxon>Pseudomonadati</taxon>
        <taxon>Planctomycetota</taxon>
        <taxon>Planctomycetia</taxon>
        <taxon>Pirellulales</taxon>
        <taxon>Pirellulaceae</taxon>
        <taxon>Rosistilla</taxon>
    </lineage>
</organism>
<protein>
    <submittedName>
        <fullName evidence="1">Uncharacterized protein</fullName>
    </submittedName>
</protein>
<evidence type="ECO:0000313" key="1">
    <source>
        <dbReference type="EMBL" id="QDV69955.1"/>
    </source>
</evidence>
<sequence length="70" mass="7905">MIYEEGELTESATCKEYLQVRSEGKRQVQRSLKHCNLDASITFVINRICCIYNLGVYGSALQPMLTDATT</sequence>
<name>A0A518JWP9_9BACT</name>
<reference evidence="1 2" key="1">
    <citation type="submission" date="2019-02" db="EMBL/GenBank/DDBJ databases">
        <title>Deep-cultivation of Planctomycetes and their phenomic and genomic characterization uncovers novel biology.</title>
        <authorList>
            <person name="Wiegand S."/>
            <person name="Jogler M."/>
            <person name="Boedeker C."/>
            <person name="Pinto D."/>
            <person name="Vollmers J."/>
            <person name="Rivas-Marin E."/>
            <person name="Kohn T."/>
            <person name="Peeters S.H."/>
            <person name="Heuer A."/>
            <person name="Rast P."/>
            <person name="Oberbeckmann S."/>
            <person name="Bunk B."/>
            <person name="Jeske O."/>
            <person name="Meyerdierks A."/>
            <person name="Storesund J.E."/>
            <person name="Kallscheuer N."/>
            <person name="Luecker S."/>
            <person name="Lage O.M."/>
            <person name="Pohl T."/>
            <person name="Merkel B.J."/>
            <person name="Hornburger P."/>
            <person name="Mueller R.-W."/>
            <person name="Bruemmer F."/>
            <person name="Labrenz M."/>
            <person name="Spormann A.M."/>
            <person name="Op den Camp H."/>
            <person name="Overmann J."/>
            <person name="Amann R."/>
            <person name="Jetten M.S.M."/>
            <person name="Mascher T."/>
            <person name="Medema M.H."/>
            <person name="Devos D.P."/>
            <person name="Kaster A.-K."/>
            <person name="Ovreas L."/>
            <person name="Rohde M."/>
            <person name="Galperin M.Y."/>
            <person name="Jogler C."/>
        </authorList>
    </citation>
    <scope>NUCLEOTIDE SEQUENCE [LARGE SCALE GENOMIC DNA]</scope>
    <source>
        <strain evidence="1 2">Poly24</strain>
    </source>
</reference>
<evidence type="ECO:0000313" key="2">
    <source>
        <dbReference type="Proteomes" id="UP000315082"/>
    </source>
</evidence>
<dbReference type="AlphaFoldDB" id="A0A518JWP9"/>
<dbReference type="EMBL" id="CP036348">
    <property type="protein sequence ID" value="QDV69955.1"/>
    <property type="molecule type" value="Genomic_DNA"/>
</dbReference>
<gene>
    <name evidence="1" type="ORF">Poly24_36740</name>
</gene>
<proteinExistence type="predicted"/>
<dbReference type="Proteomes" id="UP000315082">
    <property type="component" value="Chromosome"/>
</dbReference>
<dbReference type="RefSeq" id="WP_145098354.1">
    <property type="nucleotide sequence ID" value="NZ_CP036348.1"/>
</dbReference>
<accession>A0A518JWP9</accession>
<dbReference type="OrthoDB" id="9802752at2"/>
<keyword evidence="2" id="KW-1185">Reference proteome</keyword>